<evidence type="ECO:0000256" key="1">
    <source>
        <dbReference type="SAM" id="Phobius"/>
    </source>
</evidence>
<keyword evidence="1" id="KW-1133">Transmembrane helix</keyword>
<accession>A0A9P8D162</accession>
<proteinExistence type="predicted"/>
<evidence type="ECO:0000313" key="2">
    <source>
        <dbReference type="EMBL" id="KAG9326676.1"/>
    </source>
</evidence>
<comment type="caution">
    <text evidence="2">The sequence shown here is derived from an EMBL/GenBank/DDBJ whole genome shotgun (WGS) entry which is preliminary data.</text>
</comment>
<reference evidence="2" key="1">
    <citation type="submission" date="2021-07" db="EMBL/GenBank/DDBJ databases">
        <title>Draft genome of Mortierella alpina, strain LL118, isolated from an aspen leaf litter sample.</title>
        <authorList>
            <person name="Yang S."/>
            <person name="Vinatzer B.A."/>
        </authorList>
    </citation>
    <scope>NUCLEOTIDE SEQUENCE</scope>
    <source>
        <strain evidence="2">LL118</strain>
    </source>
</reference>
<dbReference type="PANTHER" id="PTHR38848">
    <property type="entry name" value="G-PROTEIN COUPLED RECEPTORS FAMILY 3 PROFILE DOMAIN-CONTAINING PROTEIN"/>
    <property type="match status" value="1"/>
</dbReference>
<feature type="transmembrane region" description="Helical" evidence="1">
    <location>
        <begin position="126"/>
        <end position="147"/>
    </location>
</feature>
<keyword evidence="1" id="KW-0812">Transmembrane</keyword>
<feature type="transmembrane region" description="Helical" evidence="1">
    <location>
        <begin position="19"/>
        <end position="36"/>
    </location>
</feature>
<dbReference type="PANTHER" id="PTHR38848:SF3">
    <property type="entry name" value="G-PROTEIN COUPLED RECEPTORS FAMILY 3 PROFILE DOMAIN-CONTAINING PROTEIN"/>
    <property type="match status" value="1"/>
</dbReference>
<dbReference type="AlphaFoldDB" id="A0A9P8D162"/>
<feature type="transmembrane region" description="Helical" evidence="1">
    <location>
        <begin position="48"/>
        <end position="72"/>
    </location>
</feature>
<name>A0A9P8D162_MORAP</name>
<dbReference type="Proteomes" id="UP000717515">
    <property type="component" value="Unassembled WGS sequence"/>
</dbReference>
<keyword evidence="1" id="KW-0472">Membrane</keyword>
<feature type="transmembrane region" description="Helical" evidence="1">
    <location>
        <begin position="84"/>
        <end position="105"/>
    </location>
</feature>
<gene>
    <name evidence="2" type="ORF">KVV02_006187</name>
</gene>
<dbReference type="EMBL" id="JAIFTL010000016">
    <property type="protein sequence ID" value="KAG9326676.1"/>
    <property type="molecule type" value="Genomic_DNA"/>
</dbReference>
<sequence>MENFDEPARLHTPDAGESISLFVSLACISLMSLLFGRKTAGTKLSSLNYARSLVVGLYICSWLFSLMAAMLVQTNNFNLLSCQLSIFTCIVLYAASKVIIYLFLTERVHVVTAVGVTRWNCRMYKFNLFLVTPYMIIFVLAIVYRVARIDDKGQCEIGLLRPAAIPFMVYDILISSWLTALFVHALISSTSLLQGPTKSKLRAVARRTLQGSLFALVLSCANISTLVYFEGHERGLICLATCTIDVTLNACAIHWVTSRGGSKQKENLHQEQWSSREAGHFGMHGMDKQVAPVESHISVSIESYVEEYHQLHYGKNKAPSTSAPSSPTYFH</sequence>
<feature type="transmembrane region" description="Helical" evidence="1">
    <location>
        <begin position="167"/>
        <end position="187"/>
    </location>
</feature>
<evidence type="ECO:0000313" key="3">
    <source>
        <dbReference type="Proteomes" id="UP000717515"/>
    </source>
</evidence>
<organism evidence="2 3">
    <name type="scientific">Mortierella alpina</name>
    <name type="common">Oleaginous fungus</name>
    <name type="synonym">Mortierella renispora</name>
    <dbReference type="NCBI Taxonomy" id="64518"/>
    <lineage>
        <taxon>Eukaryota</taxon>
        <taxon>Fungi</taxon>
        <taxon>Fungi incertae sedis</taxon>
        <taxon>Mucoromycota</taxon>
        <taxon>Mortierellomycotina</taxon>
        <taxon>Mortierellomycetes</taxon>
        <taxon>Mortierellales</taxon>
        <taxon>Mortierellaceae</taxon>
        <taxon>Mortierella</taxon>
    </lineage>
</organism>
<protein>
    <submittedName>
        <fullName evidence="2">Uncharacterized protein</fullName>
    </submittedName>
</protein>
<feature type="transmembrane region" description="Helical" evidence="1">
    <location>
        <begin position="208"/>
        <end position="228"/>
    </location>
</feature>